<dbReference type="PROSITE" id="PS50956">
    <property type="entry name" value="HTH_ASNC_2"/>
    <property type="match status" value="1"/>
</dbReference>
<dbReference type="Pfam" id="PF13404">
    <property type="entry name" value="HTH_AsnC-type"/>
    <property type="match status" value="1"/>
</dbReference>
<dbReference type="InterPro" id="IPR011008">
    <property type="entry name" value="Dimeric_a/b-barrel"/>
</dbReference>
<dbReference type="Gene3D" id="1.10.10.10">
    <property type="entry name" value="Winged helix-like DNA-binding domain superfamily/Winged helix DNA-binding domain"/>
    <property type="match status" value="1"/>
</dbReference>
<evidence type="ECO:0000313" key="5">
    <source>
        <dbReference type="EMBL" id="GAA3794052.1"/>
    </source>
</evidence>
<feature type="domain" description="HTH asnC-type" evidence="4">
    <location>
        <begin position="1"/>
        <end position="62"/>
    </location>
</feature>
<dbReference type="PANTHER" id="PTHR30154:SF53">
    <property type="entry name" value="HTH-TYPE TRANSCRIPTIONAL REGULATOR LRPC"/>
    <property type="match status" value="1"/>
</dbReference>
<dbReference type="Gene3D" id="3.30.70.920">
    <property type="match status" value="1"/>
</dbReference>
<dbReference type="SUPFAM" id="SSF54909">
    <property type="entry name" value="Dimeric alpha+beta barrel"/>
    <property type="match status" value="1"/>
</dbReference>
<evidence type="ECO:0000256" key="1">
    <source>
        <dbReference type="ARBA" id="ARBA00023015"/>
    </source>
</evidence>
<evidence type="ECO:0000259" key="4">
    <source>
        <dbReference type="PROSITE" id="PS50956"/>
    </source>
</evidence>
<dbReference type="SUPFAM" id="SSF46785">
    <property type="entry name" value="Winged helix' DNA-binding domain"/>
    <property type="match status" value="1"/>
</dbReference>
<evidence type="ECO:0000313" key="6">
    <source>
        <dbReference type="Proteomes" id="UP001500888"/>
    </source>
</evidence>
<dbReference type="Proteomes" id="UP001500888">
    <property type="component" value="Unassembled WGS sequence"/>
</dbReference>
<dbReference type="RefSeq" id="WP_344935059.1">
    <property type="nucleotide sequence ID" value="NZ_BAAAZR010000001.1"/>
</dbReference>
<keyword evidence="3" id="KW-0804">Transcription</keyword>
<name>A0ABP7HM28_9ACTN</name>
<comment type="caution">
    <text evidence="5">The sequence shown here is derived from an EMBL/GenBank/DDBJ whole genome shotgun (WGS) entry which is preliminary data.</text>
</comment>
<dbReference type="PROSITE" id="PS00519">
    <property type="entry name" value="HTH_ASNC_1"/>
    <property type="match status" value="1"/>
</dbReference>
<accession>A0ABP7HM28</accession>
<organism evidence="5 6">
    <name type="scientific">Sphaerisporangium flaviroseum</name>
    <dbReference type="NCBI Taxonomy" id="509199"/>
    <lineage>
        <taxon>Bacteria</taxon>
        <taxon>Bacillati</taxon>
        <taxon>Actinomycetota</taxon>
        <taxon>Actinomycetes</taxon>
        <taxon>Streptosporangiales</taxon>
        <taxon>Streptosporangiaceae</taxon>
        <taxon>Sphaerisporangium</taxon>
    </lineage>
</organism>
<dbReference type="SMART" id="SM00344">
    <property type="entry name" value="HTH_ASNC"/>
    <property type="match status" value="1"/>
</dbReference>
<evidence type="ECO:0000256" key="3">
    <source>
        <dbReference type="ARBA" id="ARBA00023163"/>
    </source>
</evidence>
<dbReference type="InterPro" id="IPR036390">
    <property type="entry name" value="WH_DNA-bd_sf"/>
</dbReference>
<keyword evidence="1" id="KW-0805">Transcription regulation</keyword>
<reference evidence="6" key="1">
    <citation type="journal article" date="2019" name="Int. J. Syst. Evol. Microbiol.">
        <title>The Global Catalogue of Microorganisms (GCM) 10K type strain sequencing project: providing services to taxonomists for standard genome sequencing and annotation.</title>
        <authorList>
            <consortium name="The Broad Institute Genomics Platform"/>
            <consortium name="The Broad Institute Genome Sequencing Center for Infectious Disease"/>
            <person name="Wu L."/>
            <person name="Ma J."/>
        </authorList>
    </citation>
    <scope>NUCLEOTIDE SEQUENCE [LARGE SCALE GENOMIC DNA]</scope>
    <source>
        <strain evidence="6">JCM 16908</strain>
    </source>
</reference>
<dbReference type="InterPro" id="IPR019888">
    <property type="entry name" value="Tscrpt_reg_AsnC-like"/>
</dbReference>
<protein>
    <submittedName>
        <fullName evidence="5">Lrp/AsnC family transcriptional regulator</fullName>
    </submittedName>
</protein>
<evidence type="ECO:0000256" key="2">
    <source>
        <dbReference type="ARBA" id="ARBA00023125"/>
    </source>
</evidence>
<keyword evidence="6" id="KW-1185">Reference proteome</keyword>
<dbReference type="InterPro" id="IPR036388">
    <property type="entry name" value="WH-like_DNA-bd_sf"/>
</dbReference>
<proteinExistence type="predicted"/>
<sequence length="152" mass="16278">MDDIDRMLIGLLQVDATQSYAALGAAVGLSSGAAHERVRKLRERGLIRRTSVDVDPVAAGRGVLAYVMIDGNTWMGDTAEALRAIPEIEEAHVIAGPASLLVKVRASSTRELQTLLRSLFEVEGTSSTQTIVVLETFFERDVYIPGPAPSAA</sequence>
<keyword evidence="2" id="KW-0238">DNA-binding</keyword>
<dbReference type="EMBL" id="BAAAZR010000001">
    <property type="protein sequence ID" value="GAA3794052.1"/>
    <property type="molecule type" value="Genomic_DNA"/>
</dbReference>
<dbReference type="InterPro" id="IPR000485">
    <property type="entry name" value="AsnC-type_HTH_dom"/>
</dbReference>
<dbReference type="PRINTS" id="PR00033">
    <property type="entry name" value="HTHASNC"/>
</dbReference>
<dbReference type="InterPro" id="IPR019885">
    <property type="entry name" value="Tscrpt_reg_HTH_AsnC-type_CS"/>
</dbReference>
<dbReference type="PANTHER" id="PTHR30154">
    <property type="entry name" value="LEUCINE-RESPONSIVE REGULATORY PROTEIN"/>
    <property type="match status" value="1"/>
</dbReference>
<dbReference type="Pfam" id="PF01037">
    <property type="entry name" value="AsnC_trans_reg"/>
    <property type="match status" value="1"/>
</dbReference>
<dbReference type="InterPro" id="IPR019887">
    <property type="entry name" value="Tscrpt_reg_AsnC/Lrp_C"/>
</dbReference>
<gene>
    <name evidence="5" type="ORF">GCM10022226_11670</name>
</gene>